<evidence type="ECO:0000313" key="2">
    <source>
        <dbReference type="Proteomes" id="UP000198982"/>
    </source>
</evidence>
<protein>
    <submittedName>
        <fullName evidence="1">Uncharacterized protein</fullName>
    </submittedName>
</protein>
<dbReference type="AlphaFoldDB" id="A0A1H4Y9N1"/>
<accession>A0A1H4Y9N1</accession>
<dbReference type="Proteomes" id="UP000198982">
    <property type="component" value="Unassembled WGS sequence"/>
</dbReference>
<name>A0A1H4Y9N1_9PSED</name>
<gene>
    <name evidence="1" type="ORF">SAMN05216178_6430</name>
</gene>
<organism evidence="1 2">
    <name type="scientific">Pseudomonas saponiphila</name>
    <dbReference type="NCBI Taxonomy" id="556534"/>
    <lineage>
        <taxon>Bacteria</taxon>
        <taxon>Pseudomonadati</taxon>
        <taxon>Pseudomonadota</taxon>
        <taxon>Gammaproteobacteria</taxon>
        <taxon>Pseudomonadales</taxon>
        <taxon>Pseudomonadaceae</taxon>
        <taxon>Pseudomonas</taxon>
    </lineage>
</organism>
<evidence type="ECO:0000313" key="1">
    <source>
        <dbReference type="EMBL" id="SED14696.1"/>
    </source>
</evidence>
<keyword evidence="2" id="KW-1185">Reference proteome</keyword>
<proteinExistence type="predicted"/>
<dbReference type="RefSeq" id="WP_143038327.1">
    <property type="nucleotide sequence ID" value="NZ_FNTJ01000002.1"/>
</dbReference>
<dbReference type="EMBL" id="FNTJ01000002">
    <property type="protein sequence ID" value="SED14696.1"/>
    <property type="molecule type" value="Genomic_DNA"/>
</dbReference>
<reference evidence="2" key="1">
    <citation type="submission" date="2016-10" db="EMBL/GenBank/DDBJ databases">
        <authorList>
            <person name="Varghese N."/>
            <person name="Submissions S."/>
        </authorList>
    </citation>
    <scope>NUCLEOTIDE SEQUENCE [LARGE SCALE GENOMIC DNA]</scope>
    <source>
        <strain evidence="2">DSM 9751</strain>
    </source>
</reference>
<sequence>MGTYYYLCCKTCRISLNLGKKLAKEGGRLVVQGVYSDKERAWLNDKRAWDIIQAFFQQHEGHDLLFVNDDDFSQIQLYDYVEGDDFWDGVT</sequence>